<dbReference type="GeneID" id="19397494"/>
<accession>R0JS08</accession>
<keyword evidence="2" id="KW-1185">Reference proteome</keyword>
<dbReference type="EMBL" id="KB908814">
    <property type="protein sequence ID" value="EOA83903.1"/>
    <property type="molecule type" value="Genomic_DNA"/>
</dbReference>
<reference evidence="1 2" key="2">
    <citation type="journal article" date="2013" name="PLoS Genet.">
        <title>Comparative genome structure, secondary metabolite, and effector coding capacity across Cochliobolus pathogens.</title>
        <authorList>
            <person name="Condon B.J."/>
            <person name="Leng Y."/>
            <person name="Wu D."/>
            <person name="Bushley K.E."/>
            <person name="Ohm R.A."/>
            <person name="Otillar R."/>
            <person name="Martin J."/>
            <person name="Schackwitz W."/>
            <person name="Grimwood J."/>
            <person name="MohdZainudin N."/>
            <person name="Xue C."/>
            <person name="Wang R."/>
            <person name="Manning V.A."/>
            <person name="Dhillon B."/>
            <person name="Tu Z.J."/>
            <person name="Steffenson B.J."/>
            <person name="Salamov A."/>
            <person name="Sun H."/>
            <person name="Lowry S."/>
            <person name="LaButti K."/>
            <person name="Han J."/>
            <person name="Copeland A."/>
            <person name="Lindquist E."/>
            <person name="Barry K."/>
            <person name="Schmutz J."/>
            <person name="Baker S.E."/>
            <person name="Ciuffetti L.M."/>
            <person name="Grigoriev I.V."/>
            <person name="Zhong S."/>
            <person name="Turgeon B.G."/>
        </authorList>
    </citation>
    <scope>NUCLEOTIDE SEQUENCE [LARGE SCALE GENOMIC DNA]</scope>
    <source>
        <strain evidence="2">28A</strain>
    </source>
</reference>
<organism evidence="1 2">
    <name type="scientific">Exserohilum turcicum (strain 28A)</name>
    <name type="common">Northern leaf blight fungus</name>
    <name type="synonym">Setosphaeria turcica</name>
    <dbReference type="NCBI Taxonomy" id="671987"/>
    <lineage>
        <taxon>Eukaryota</taxon>
        <taxon>Fungi</taxon>
        <taxon>Dikarya</taxon>
        <taxon>Ascomycota</taxon>
        <taxon>Pezizomycotina</taxon>
        <taxon>Dothideomycetes</taxon>
        <taxon>Pleosporomycetidae</taxon>
        <taxon>Pleosporales</taxon>
        <taxon>Pleosporineae</taxon>
        <taxon>Pleosporaceae</taxon>
        <taxon>Exserohilum</taxon>
    </lineage>
</organism>
<reference evidence="1 2" key="1">
    <citation type="journal article" date="2012" name="PLoS Pathog.">
        <title>Diverse lifestyles and strategies of plant pathogenesis encoded in the genomes of eighteen Dothideomycetes fungi.</title>
        <authorList>
            <person name="Ohm R.A."/>
            <person name="Feau N."/>
            <person name="Henrissat B."/>
            <person name="Schoch C.L."/>
            <person name="Horwitz B.A."/>
            <person name="Barry K.W."/>
            <person name="Condon B.J."/>
            <person name="Copeland A.C."/>
            <person name="Dhillon B."/>
            <person name="Glaser F."/>
            <person name="Hesse C.N."/>
            <person name="Kosti I."/>
            <person name="LaButti K."/>
            <person name="Lindquist E.A."/>
            <person name="Lucas S."/>
            <person name="Salamov A.A."/>
            <person name="Bradshaw R.E."/>
            <person name="Ciuffetti L."/>
            <person name="Hamelin R.C."/>
            <person name="Kema G.H.J."/>
            <person name="Lawrence C."/>
            <person name="Scott J.A."/>
            <person name="Spatafora J.W."/>
            <person name="Turgeon B.G."/>
            <person name="de Wit P.J.G.M."/>
            <person name="Zhong S."/>
            <person name="Goodwin S.B."/>
            <person name="Grigoriev I.V."/>
        </authorList>
    </citation>
    <scope>NUCLEOTIDE SEQUENCE [LARGE SCALE GENOMIC DNA]</scope>
    <source>
        <strain evidence="2">28A</strain>
    </source>
</reference>
<sequence length="84" mass="9542">MAARTGLRYVLRWWRLGLSSRPSYARYAFCRSLDRSIALADVTSSARNFSYADVFPAPRFRHHGAPAPANLDCDTVSWYVCGRL</sequence>
<name>R0JS08_EXST2</name>
<evidence type="ECO:0000313" key="2">
    <source>
        <dbReference type="Proteomes" id="UP000016935"/>
    </source>
</evidence>
<dbReference type="Proteomes" id="UP000016935">
    <property type="component" value="Unassembled WGS sequence"/>
</dbReference>
<dbReference type="AlphaFoldDB" id="R0JS08"/>
<evidence type="ECO:0000313" key="1">
    <source>
        <dbReference type="EMBL" id="EOA83903.1"/>
    </source>
</evidence>
<gene>
    <name evidence="1" type="ORF">SETTUDRAFT_155245</name>
</gene>
<dbReference type="RefSeq" id="XP_008028362.1">
    <property type="nucleotide sequence ID" value="XM_008030171.1"/>
</dbReference>
<protein>
    <submittedName>
        <fullName evidence="1">Uncharacterized protein</fullName>
    </submittedName>
</protein>
<dbReference type="HOGENOM" id="CLU_2528884_0_0_1"/>
<proteinExistence type="predicted"/>